<feature type="non-terminal residue" evidence="2">
    <location>
        <position position="1"/>
    </location>
</feature>
<name>A0A4Y2P1V8_ARAVE</name>
<dbReference type="EMBL" id="BGPR01010108">
    <property type="protein sequence ID" value="GBN44287.1"/>
    <property type="molecule type" value="Genomic_DNA"/>
</dbReference>
<keyword evidence="3" id="KW-1185">Reference proteome</keyword>
<protein>
    <submittedName>
        <fullName evidence="2">Uncharacterized protein</fullName>
    </submittedName>
</protein>
<dbReference type="AlphaFoldDB" id="A0A4Y2P1V8"/>
<accession>A0A4Y2P1V8</accession>
<evidence type="ECO:0000313" key="2">
    <source>
        <dbReference type="EMBL" id="GBN44287.1"/>
    </source>
</evidence>
<evidence type="ECO:0000256" key="1">
    <source>
        <dbReference type="SAM" id="MobiDB-lite"/>
    </source>
</evidence>
<dbReference type="Proteomes" id="UP000499080">
    <property type="component" value="Unassembled WGS sequence"/>
</dbReference>
<proteinExistence type="predicted"/>
<sequence>RKSKCVSASLKRAQAVPSVGCPWTSPSAPPSDLPPALPPFVPSAPSLPAHPPPLSWTCRPPRKGERSCPSHPVAPLLIPPS</sequence>
<organism evidence="2 3">
    <name type="scientific">Araneus ventricosus</name>
    <name type="common">Orbweaver spider</name>
    <name type="synonym">Epeira ventricosa</name>
    <dbReference type="NCBI Taxonomy" id="182803"/>
    <lineage>
        <taxon>Eukaryota</taxon>
        <taxon>Metazoa</taxon>
        <taxon>Ecdysozoa</taxon>
        <taxon>Arthropoda</taxon>
        <taxon>Chelicerata</taxon>
        <taxon>Arachnida</taxon>
        <taxon>Araneae</taxon>
        <taxon>Araneomorphae</taxon>
        <taxon>Entelegynae</taxon>
        <taxon>Araneoidea</taxon>
        <taxon>Araneidae</taxon>
        <taxon>Araneus</taxon>
    </lineage>
</organism>
<reference evidence="2 3" key="1">
    <citation type="journal article" date="2019" name="Sci. Rep.">
        <title>Orb-weaving spider Araneus ventricosus genome elucidates the spidroin gene catalogue.</title>
        <authorList>
            <person name="Kono N."/>
            <person name="Nakamura H."/>
            <person name="Ohtoshi R."/>
            <person name="Moran D.A.P."/>
            <person name="Shinohara A."/>
            <person name="Yoshida Y."/>
            <person name="Fujiwara M."/>
            <person name="Mori M."/>
            <person name="Tomita M."/>
            <person name="Arakawa K."/>
        </authorList>
    </citation>
    <scope>NUCLEOTIDE SEQUENCE [LARGE SCALE GENOMIC DNA]</scope>
</reference>
<feature type="region of interest" description="Disordered" evidence="1">
    <location>
        <begin position="18"/>
        <end position="81"/>
    </location>
</feature>
<comment type="caution">
    <text evidence="2">The sequence shown here is derived from an EMBL/GenBank/DDBJ whole genome shotgun (WGS) entry which is preliminary data.</text>
</comment>
<gene>
    <name evidence="2" type="ORF">AVEN_28080_1</name>
</gene>
<evidence type="ECO:0000313" key="3">
    <source>
        <dbReference type="Proteomes" id="UP000499080"/>
    </source>
</evidence>
<feature type="compositionally biased region" description="Pro residues" evidence="1">
    <location>
        <begin position="27"/>
        <end position="42"/>
    </location>
</feature>